<evidence type="ECO:0000313" key="2">
    <source>
        <dbReference type="Proteomes" id="UP000499080"/>
    </source>
</evidence>
<dbReference type="Proteomes" id="UP000499080">
    <property type="component" value="Unassembled WGS sequence"/>
</dbReference>
<comment type="caution">
    <text evidence="1">The sequence shown here is derived from an EMBL/GenBank/DDBJ whole genome shotgun (WGS) entry which is preliminary data.</text>
</comment>
<reference evidence="1 2" key="1">
    <citation type="journal article" date="2019" name="Sci. Rep.">
        <title>Orb-weaving spider Araneus ventricosus genome elucidates the spidroin gene catalogue.</title>
        <authorList>
            <person name="Kono N."/>
            <person name="Nakamura H."/>
            <person name="Ohtoshi R."/>
            <person name="Moran D.A.P."/>
            <person name="Shinohara A."/>
            <person name="Yoshida Y."/>
            <person name="Fujiwara M."/>
            <person name="Mori M."/>
            <person name="Tomita M."/>
            <person name="Arakawa K."/>
        </authorList>
    </citation>
    <scope>NUCLEOTIDE SEQUENCE [LARGE SCALE GENOMIC DNA]</scope>
</reference>
<evidence type="ECO:0000313" key="1">
    <source>
        <dbReference type="EMBL" id="GBM75435.1"/>
    </source>
</evidence>
<name>A0A4Y2ICU1_ARAVE</name>
<protein>
    <submittedName>
        <fullName evidence="1">Uncharacterized protein</fullName>
    </submittedName>
</protein>
<organism evidence="1 2">
    <name type="scientific">Araneus ventricosus</name>
    <name type="common">Orbweaver spider</name>
    <name type="synonym">Epeira ventricosa</name>
    <dbReference type="NCBI Taxonomy" id="182803"/>
    <lineage>
        <taxon>Eukaryota</taxon>
        <taxon>Metazoa</taxon>
        <taxon>Ecdysozoa</taxon>
        <taxon>Arthropoda</taxon>
        <taxon>Chelicerata</taxon>
        <taxon>Arachnida</taxon>
        <taxon>Araneae</taxon>
        <taxon>Araneomorphae</taxon>
        <taxon>Entelegynae</taxon>
        <taxon>Araneoidea</taxon>
        <taxon>Araneidae</taxon>
        <taxon>Araneus</taxon>
    </lineage>
</organism>
<accession>A0A4Y2ICU1</accession>
<dbReference type="EMBL" id="BGPR01185393">
    <property type="protein sequence ID" value="GBM75435.1"/>
    <property type="molecule type" value="Genomic_DNA"/>
</dbReference>
<dbReference type="AlphaFoldDB" id="A0A4Y2ICU1"/>
<keyword evidence="2" id="KW-1185">Reference proteome</keyword>
<sequence>ELQSDNVSCISSNKLILLQTWKVASQECESYGWEEFNSGKYEMTDSSHVLIPDYGDKLGDKFSDKIWDLKGAGIFSIFPLGEKIRLNVLEDSMPCHGLPRETI</sequence>
<proteinExistence type="predicted"/>
<gene>
    <name evidence="1" type="ORF">AVEN_147543_1</name>
</gene>
<feature type="non-terminal residue" evidence="1">
    <location>
        <position position="1"/>
    </location>
</feature>